<feature type="transmembrane region" description="Helical" evidence="1">
    <location>
        <begin position="62"/>
        <end position="80"/>
    </location>
</feature>
<keyword evidence="1" id="KW-0812">Transmembrane</keyword>
<evidence type="ECO:0008006" key="3">
    <source>
        <dbReference type="Google" id="ProtNLM"/>
    </source>
</evidence>
<gene>
    <name evidence="2" type="ORF">RALSY_30205</name>
</gene>
<reference evidence="2" key="2">
    <citation type="submission" date="2011-04" db="EMBL/GenBank/DDBJ databases">
        <authorList>
            <person name="Genoscope - CEA"/>
        </authorList>
    </citation>
    <scope>NUCLEOTIDE SEQUENCE</scope>
    <source>
        <strain evidence="2">R24</strain>
    </source>
</reference>
<feature type="transmembrane region" description="Helical" evidence="1">
    <location>
        <begin position="86"/>
        <end position="104"/>
    </location>
</feature>
<evidence type="ECO:0000256" key="1">
    <source>
        <dbReference type="SAM" id="Phobius"/>
    </source>
</evidence>
<evidence type="ECO:0000313" key="2">
    <source>
        <dbReference type="EMBL" id="CCA88466.1"/>
    </source>
</evidence>
<feature type="transmembrane region" description="Helical" evidence="1">
    <location>
        <begin position="34"/>
        <end position="55"/>
    </location>
</feature>
<accession>G3A3L2</accession>
<reference evidence="2" key="1">
    <citation type="journal article" date="2011" name="PLoS ONE">
        <title>Ralstonia syzygii, the Blood Disease Bacterium and some Asian R. solanacearum strains form a single genomic species despite divergent lifestyles.</title>
        <authorList>
            <person name="Remenant B."/>
            <person name="de Cambiaire J.C."/>
            <person name="Cellier G."/>
            <person name="Jacobs J.M."/>
            <person name="Mangenot S."/>
            <person name="Barbe V."/>
            <person name="Lajus A."/>
            <person name="Vallenet D."/>
            <person name="Medigue C."/>
            <person name="Fegan M."/>
            <person name="Allen C."/>
            <person name="Prior P."/>
        </authorList>
    </citation>
    <scope>NUCLEOTIDE SEQUENCE</scope>
    <source>
        <strain evidence="2">R24</strain>
    </source>
</reference>
<proteinExistence type="predicted"/>
<name>G3A3L2_9RALS</name>
<dbReference type="EMBL" id="FR854088">
    <property type="protein sequence ID" value="CCA88466.1"/>
    <property type="molecule type" value="Genomic_DNA"/>
</dbReference>
<keyword evidence="1" id="KW-0472">Membrane</keyword>
<dbReference type="RefSeq" id="WP_197331834.1">
    <property type="nucleotide sequence ID" value="NZ_CP115944.1"/>
</dbReference>
<feature type="transmembrane region" description="Helical" evidence="1">
    <location>
        <begin position="124"/>
        <end position="145"/>
    </location>
</feature>
<keyword evidence="1" id="KW-1133">Transmembrane helix</keyword>
<dbReference type="AlphaFoldDB" id="G3A3L2"/>
<protein>
    <recommendedName>
        <fullName evidence="3">Transmembrane protein</fullName>
    </recommendedName>
</protein>
<feature type="transmembrane region" description="Helical" evidence="1">
    <location>
        <begin position="157"/>
        <end position="176"/>
    </location>
</feature>
<sequence>MLQSVAAIFNFLWWLLQGDFQWRAVTQAYPVSTIALWLAALVWSAVALVSITAFWRGSKWGRLVYACGAVVWVVGAFLLAPWQVALSGAIMPLLMAAILCSRKAGRYLSDDVASQRSTQTRDRVVCGAWGFSAVYYHAIFFMQLTNEGWLADVLFDGIRLMALLAVPLIPLIALSLTCKGERIWSLGQFLTVSGTAEWNTPFRGGTASRIRNFRAPYTELLSSGIQECPNPNLTPPSQT</sequence>
<organism evidence="2">
    <name type="scientific">Ralstonia syzygii R24</name>
    <dbReference type="NCBI Taxonomy" id="907261"/>
    <lineage>
        <taxon>Bacteria</taxon>
        <taxon>Pseudomonadati</taxon>
        <taxon>Pseudomonadota</taxon>
        <taxon>Betaproteobacteria</taxon>
        <taxon>Burkholderiales</taxon>
        <taxon>Burkholderiaceae</taxon>
        <taxon>Ralstonia</taxon>
        <taxon>Ralstonia solanacearum species complex</taxon>
    </lineage>
</organism>